<feature type="transmembrane region" description="Helical" evidence="1">
    <location>
        <begin position="6"/>
        <end position="26"/>
    </location>
</feature>
<accession>A0A415LMC2</accession>
<keyword evidence="1" id="KW-1133">Transmembrane helix</keyword>
<evidence type="ECO:0000256" key="1">
    <source>
        <dbReference type="SAM" id="Phobius"/>
    </source>
</evidence>
<dbReference type="Proteomes" id="UP000285897">
    <property type="component" value="Unassembled WGS sequence"/>
</dbReference>
<evidence type="ECO:0000313" key="3">
    <source>
        <dbReference type="Proteomes" id="UP000285897"/>
    </source>
</evidence>
<keyword evidence="1" id="KW-0472">Membrane</keyword>
<keyword evidence="1" id="KW-0812">Transmembrane</keyword>
<dbReference type="EMBL" id="QROS01000002">
    <property type="protein sequence ID" value="RHL49731.1"/>
    <property type="molecule type" value="Genomic_DNA"/>
</dbReference>
<protein>
    <submittedName>
        <fullName evidence="2">Uncharacterized protein</fullName>
    </submittedName>
</protein>
<reference evidence="2 3" key="1">
    <citation type="submission" date="2018-08" db="EMBL/GenBank/DDBJ databases">
        <title>A genome reference for cultivated species of the human gut microbiota.</title>
        <authorList>
            <person name="Zou Y."/>
            <person name="Xue W."/>
            <person name="Luo G."/>
        </authorList>
    </citation>
    <scope>NUCLEOTIDE SEQUENCE [LARGE SCALE GENOMIC DNA]</scope>
    <source>
        <strain evidence="2 3">AF37-6AC</strain>
    </source>
</reference>
<proteinExistence type="predicted"/>
<dbReference type="RefSeq" id="WP_118392977.1">
    <property type="nucleotide sequence ID" value="NZ_QROS01000002.1"/>
</dbReference>
<name>A0A415LMC2_9FIRM</name>
<gene>
    <name evidence="2" type="ORF">DW021_05180</name>
</gene>
<sequence>MDKDKTFVFWSFQLGIIGFIRTYLIFRTADKKIYEIVEGLVTGIDGKNPLARLRRIRVSDPAGRQSELLLDKNVKVLEGKRYRFYFGINEKKLVGIRRVDAALNNGTFLGNEEI</sequence>
<organism evidence="2 3">
    <name type="scientific">Blautia obeum</name>
    <dbReference type="NCBI Taxonomy" id="40520"/>
    <lineage>
        <taxon>Bacteria</taxon>
        <taxon>Bacillati</taxon>
        <taxon>Bacillota</taxon>
        <taxon>Clostridia</taxon>
        <taxon>Lachnospirales</taxon>
        <taxon>Lachnospiraceae</taxon>
        <taxon>Blautia</taxon>
    </lineage>
</organism>
<comment type="caution">
    <text evidence="2">The sequence shown here is derived from an EMBL/GenBank/DDBJ whole genome shotgun (WGS) entry which is preliminary data.</text>
</comment>
<evidence type="ECO:0000313" key="2">
    <source>
        <dbReference type="EMBL" id="RHL49731.1"/>
    </source>
</evidence>
<dbReference type="AlphaFoldDB" id="A0A415LMC2"/>